<evidence type="ECO:0000313" key="5">
    <source>
        <dbReference type="Proteomes" id="UP000324705"/>
    </source>
</evidence>
<feature type="domain" description="Pyrrolo-quinoline quinone repeat" evidence="3">
    <location>
        <begin position="47"/>
        <end position="273"/>
    </location>
</feature>
<evidence type="ECO:0000259" key="3">
    <source>
        <dbReference type="Pfam" id="PF13360"/>
    </source>
</evidence>
<keyword evidence="5" id="KW-1185">Reference proteome</keyword>
<dbReference type="InterPro" id="IPR045301">
    <property type="entry name" value="GEX3-like"/>
</dbReference>
<feature type="compositionally biased region" description="Low complexity" evidence="1">
    <location>
        <begin position="551"/>
        <end position="565"/>
    </location>
</feature>
<reference evidence="4 5" key="1">
    <citation type="submission" date="2017-09" db="EMBL/GenBank/DDBJ databases">
        <authorList>
            <consortium name="International Durum Wheat Genome Sequencing Consortium (IDWGSC)"/>
            <person name="Milanesi L."/>
        </authorList>
    </citation>
    <scope>NUCLEOTIDE SEQUENCE [LARGE SCALE GENOMIC DNA]</scope>
    <source>
        <strain evidence="5">cv. Svevo</strain>
    </source>
</reference>
<dbReference type="Proteomes" id="UP000324705">
    <property type="component" value="Chromosome 3A"/>
</dbReference>
<dbReference type="GO" id="GO:0005886">
    <property type="term" value="C:plasma membrane"/>
    <property type="evidence" value="ECO:0007669"/>
    <property type="project" value="TreeGrafter"/>
</dbReference>
<dbReference type="EMBL" id="LT934115">
    <property type="protein sequence ID" value="VAH61497.1"/>
    <property type="molecule type" value="Genomic_DNA"/>
</dbReference>
<protein>
    <recommendedName>
        <fullName evidence="3">Pyrrolo-quinoline quinone repeat domain-containing protein</fullName>
    </recommendedName>
</protein>
<accession>A0A9R0RJ79</accession>
<dbReference type="InterPro" id="IPR011047">
    <property type="entry name" value="Quinoprotein_ADH-like_sf"/>
</dbReference>
<dbReference type="GO" id="GO:0010183">
    <property type="term" value="P:pollen tube guidance"/>
    <property type="evidence" value="ECO:0007669"/>
    <property type="project" value="TreeGrafter"/>
</dbReference>
<dbReference type="PANTHER" id="PTHR37253:SF1">
    <property type="entry name" value="PROTEIN GAMETE EXPRESSED 3"/>
    <property type="match status" value="1"/>
</dbReference>
<evidence type="ECO:0000256" key="2">
    <source>
        <dbReference type="SAM" id="SignalP"/>
    </source>
</evidence>
<feature type="region of interest" description="Disordered" evidence="1">
    <location>
        <begin position="541"/>
        <end position="583"/>
    </location>
</feature>
<dbReference type="Gramene" id="TRITD3Av1G139560.1">
    <property type="protein sequence ID" value="TRITD3Av1G139560.1"/>
    <property type="gene ID" value="TRITD3Av1G139560"/>
</dbReference>
<feature type="chain" id="PRO_5040211023" description="Pyrrolo-quinoline quinone repeat domain-containing protein" evidence="2">
    <location>
        <begin position="23"/>
        <end position="655"/>
    </location>
</feature>
<feature type="compositionally biased region" description="Basic and acidic residues" evidence="1">
    <location>
        <begin position="566"/>
        <end position="580"/>
    </location>
</feature>
<dbReference type="InterPro" id="IPR015943">
    <property type="entry name" value="WD40/YVTN_repeat-like_dom_sf"/>
</dbReference>
<feature type="signal peptide" evidence="2">
    <location>
        <begin position="1"/>
        <end position="22"/>
    </location>
</feature>
<keyword evidence="2" id="KW-0732">Signal</keyword>
<dbReference type="Gene3D" id="2.130.10.10">
    <property type="entry name" value="YVTN repeat-like/Quinoprotein amine dehydrogenase"/>
    <property type="match status" value="1"/>
</dbReference>
<name>A0A9R0RJ79_TRITD</name>
<dbReference type="PANTHER" id="PTHR37253">
    <property type="entry name" value="PROTEIN GAMETE EXPRESSED 3"/>
    <property type="match status" value="1"/>
</dbReference>
<evidence type="ECO:0000313" key="4">
    <source>
        <dbReference type="EMBL" id="VAH61497.1"/>
    </source>
</evidence>
<sequence>MAMRLLPRLCLLLCSLIGDARSSPALQRLNASAAENPHIPPGVGRALSAPLIGHGGRLVACSGKNLLAFEPNGSFAWIISLGYNCKQEISLVAERDEIYLVAEDKVIKVTPQNLHTSAPTSQVFFSHGSPPGRSKEIIGLSTSSSYASLFITIRNRGLFSFSLRDGKLQWSAGPVVDRFGYRLGCKGNNISACYFNSSPIVDQCEGTLYISNTEGQLYSMYIHSRQYRWVQDLSSIDKVVTIAPGNNGRLYIVLPRKSTVMGLDVLSGNISWQLSVGPLSNEKILPAVDSNGWISIGSLDGILYSISPDGDIRKFLQRTAPNSVIHSSPVLDCSGFSVYISQTIMEAKSSQTIGDYTYVSAMKPSSILFTLLAPATGTVYWTEKYPGELSNLLSGSDLDYFTLDETILLTALSSATVIVRFCCIFWRKKKLQNNGLQKFLEKRRSLHSKRRVLGKIISELEQKAVEDVEGASSNKTLEQLGEMVKAKDGVERKLYTSYSLGRDVLGLRQGSSILPLYNGKHKSHSFHGAHRESITVFNTLSESSTSEDRTSSSYSSDSGSCSSGSRFEEMELDTRSKSAEEAGLSEDIAKEAQDKLPVEVASSYQAFMNPLYVQGESTSKSPSQREAFPMETMQHDVAPTKRMWLKRRRSLSSTN</sequence>
<dbReference type="InterPro" id="IPR002372">
    <property type="entry name" value="PQQ_rpt_dom"/>
</dbReference>
<dbReference type="AlphaFoldDB" id="A0A9R0RJ79"/>
<proteinExistence type="predicted"/>
<evidence type="ECO:0000256" key="1">
    <source>
        <dbReference type="SAM" id="MobiDB-lite"/>
    </source>
</evidence>
<dbReference type="SUPFAM" id="SSF50998">
    <property type="entry name" value="Quinoprotein alcohol dehydrogenase-like"/>
    <property type="match status" value="1"/>
</dbReference>
<dbReference type="FunFam" id="2.130.10.10:FF:001929">
    <property type="entry name" value="Protein GAMETE EXPRESSED 3"/>
    <property type="match status" value="1"/>
</dbReference>
<organism evidence="4 5">
    <name type="scientific">Triticum turgidum subsp. durum</name>
    <name type="common">Durum wheat</name>
    <name type="synonym">Triticum durum</name>
    <dbReference type="NCBI Taxonomy" id="4567"/>
    <lineage>
        <taxon>Eukaryota</taxon>
        <taxon>Viridiplantae</taxon>
        <taxon>Streptophyta</taxon>
        <taxon>Embryophyta</taxon>
        <taxon>Tracheophyta</taxon>
        <taxon>Spermatophyta</taxon>
        <taxon>Magnoliopsida</taxon>
        <taxon>Liliopsida</taxon>
        <taxon>Poales</taxon>
        <taxon>Poaceae</taxon>
        <taxon>BOP clade</taxon>
        <taxon>Pooideae</taxon>
        <taxon>Triticodae</taxon>
        <taxon>Triticeae</taxon>
        <taxon>Triticinae</taxon>
        <taxon>Triticum</taxon>
    </lineage>
</organism>
<dbReference type="Pfam" id="PF13360">
    <property type="entry name" value="PQQ_2"/>
    <property type="match status" value="1"/>
</dbReference>
<dbReference type="GO" id="GO:0009793">
    <property type="term" value="P:embryo development ending in seed dormancy"/>
    <property type="evidence" value="ECO:0007669"/>
    <property type="project" value="TreeGrafter"/>
</dbReference>
<gene>
    <name evidence="4" type="ORF">TRITD_3Av1G139560</name>
</gene>